<comment type="caution">
    <text evidence="1">The sequence shown here is derived from an EMBL/GenBank/DDBJ whole genome shotgun (WGS) entry which is preliminary data.</text>
</comment>
<organism evidence="1 2">
    <name type="scientific">Cotesia congregata</name>
    <name type="common">Parasitoid wasp</name>
    <name type="synonym">Apanteles congregatus</name>
    <dbReference type="NCBI Taxonomy" id="51543"/>
    <lineage>
        <taxon>Eukaryota</taxon>
        <taxon>Metazoa</taxon>
        <taxon>Ecdysozoa</taxon>
        <taxon>Arthropoda</taxon>
        <taxon>Hexapoda</taxon>
        <taxon>Insecta</taxon>
        <taxon>Pterygota</taxon>
        <taxon>Neoptera</taxon>
        <taxon>Endopterygota</taxon>
        <taxon>Hymenoptera</taxon>
        <taxon>Apocrita</taxon>
        <taxon>Ichneumonoidea</taxon>
        <taxon>Braconidae</taxon>
        <taxon>Microgastrinae</taxon>
        <taxon>Cotesia</taxon>
    </lineage>
</organism>
<dbReference type="Proteomes" id="UP000786811">
    <property type="component" value="Unassembled WGS sequence"/>
</dbReference>
<gene>
    <name evidence="1" type="ORF">HICCMSTLAB_LOCUS12174</name>
</gene>
<protein>
    <submittedName>
        <fullName evidence="1">Uncharacterized protein</fullName>
    </submittedName>
</protein>
<reference evidence="1" key="1">
    <citation type="submission" date="2021-04" db="EMBL/GenBank/DDBJ databases">
        <authorList>
            <person name="Chebbi M.A.C M."/>
        </authorList>
    </citation>
    <scope>NUCLEOTIDE SEQUENCE</scope>
</reference>
<name>A0A8J2MXZ7_COTCN</name>
<dbReference type="AlphaFoldDB" id="A0A8J2MXZ7"/>
<proteinExistence type="predicted"/>
<dbReference type="EMBL" id="CAJNRD030001124">
    <property type="protein sequence ID" value="CAG5106266.1"/>
    <property type="molecule type" value="Genomic_DNA"/>
</dbReference>
<accession>A0A8J2MXZ7</accession>
<evidence type="ECO:0000313" key="2">
    <source>
        <dbReference type="Proteomes" id="UP000786811"/>
    </source>
</evidence>
<evidence type="ECO:0000313" key="1">
    <source>
        <dbReference type="EMBL" id="CAG5106266.1"/>
    </source>
</evidence>
<sequence>MKMKKGVNKIAQDIQTISWYLVLSVYHVDATILQAIAAVHPSAMTPESEPRDSAVWADDYPDVAHWPWPFSSPEDGLPIQALAGNIWSQCSLDFDAVRKVASEMRRVNLDGVYSSDVTEPEYRPFTSRKLQFM</sequence>
<keyword evidence="2" id="KW-1185">Reference proteome</keyword>